<name>A0A919BMT3_9GAMM</name>
<evidence type="ECO:0000256" key="1">
    <source>
        <dbReference type="SAM" id="SignalP"/>
    </source>
</evidence>
<dbReference type="Proteomes" id="UP000623842">
    <property type="component" value="Unassembled WGS sequence"/>
</dbReference>
<organism evidence="2 3">
    <name type="scientific">Thalassotalea marina</name>
    <dbReference type="NCBI Taxonomy" id="1673741"/>
    <lineage>
        <taxon>Bacteria</taxon>
        <taxon>Pseudomonadati</taxon>
        <taxon>Pseudomonadota</taxon>
        <taxon>Gammaproteobacteria</taxon>
        <taxon>Alteromonadales</taxon>
        <taxon>Colwelliaceae</taxon>
        <taxon>Thalassotalea</taxon>
    </lineage>
</organism>
<comment type="caution">
    <text evidence="2">The sequence shown here is derived from an EMBL/GenBank/DDBJ whole genome shotgun (WGS) entry which is preliminary data.</text>
</comment>
<dbReference type="InterPro" id="IPR010281">
    <property type="entry name" value="DUF885"/>
</dbReference>
<proteinExistence type="predicted"/>
<sequence>MSAQNNLKIVTLLATLASAAVSANDENKFSQLLDEHWKVANQEQIFFRKDPDAFRMNGKLPDMSEQGRKRRENYNQELLSRLADIDVNQLSPEQQVTYRLFKYERETEAKSYQHLDHYYPMNYYAGFHSYFAGAPANMSFLTKTDYQNYLISLKDFPRYNQEHIEVLQEAIAKGHVHYCETFKNYDKSISKHIVDNAKDSVFYGPIANFPANLKAQDKQYFDQQTQKLITDTIVPEYKKFYQFFTQQYMTNCRTKVGISELAKGKEYYQYLIEFYTTTDMTADEIHQLGLDEVKRIKGEMQAIIKQVGFKGSFKEFIEYLRTDEKFYTDTEQDLLEKASFITRKMAAQLPKWFSVLPRQTFDIKPAPNGGAYYVASDGSGTTSGTYFIDTQDLKSQPLYTLEALTFHEAEPGHHFQSAIAQEVDMAEFRKTLYHAAYGEGWGLYSERLGKEMGFYQDPISDFGRLTYEAWRACRLVVDTGMHAKGWSRQQAIDYLAENTALSMADVIGQIDRYISWPAQALSYKIGEIKIRQLRATAEKRLGEKFNIRKFHDHMLKNGSLPMALLEELTLDWIETQQ</sequence>
<protein>
    <recommendedName>
        <fullName evidence="4">DUF885 domain-containing protein</fullName>
    </recommendedName>
</protein>
<dbReference type="PANTHER" id="PTHR33361:SF2">
    <property type="entry name" value="DUF885 DOMAIN-CONTAINING PROTEIN"/>
    <property type="match status" value="1"/>
</dbReference>
<dbReference type="AlphaFoldDB" id="A0A919BMT3"/>
<dbReference type="EMBL" id="BNCK01000007">
    <property type="protein sequence ID" value="GHF99937.1"/>
    <property type="molecule type" value="Genomic_DNA"/>
</dbReference>
<evidence type="ECO:0008006" key="4">
    <source>
        <dbReference type="Google" id="ProtNLM"/>
    </source>
</evidence>
<dbReference type="PANTHER" id="PTHR33361">
    <property type="entry name" value="GLR0591 PROTEIN"/>
    <property type="match status" value="1"/>
</dbReference>
<reference evidence="2" key="2">
    <citation type="submission" date="2020-09" db="EMBL/GenBank/DDBJ databases">
        <authorList>
            <person name="Sun Q."/>
            <person name="Kim S."/>
        </authorList>
    </citation>
    <scope>NUCLEOTIDE SEQUENCE</scope>
    <source>
        <strain evidence="2">KCTC 42731</strain>
    </source>
</reference>
<feature type="chain" id="PRO_5037158237" description="DUF885 domain-containing protein" evidence="1">
    <location>
        <begin position="24"/>
        <end position="577"/>
    </location>
</feature>
<gene>
    <name evidence="2" type="ORF">GCM10017161_30640</name>
</gene>
<reference evidence="2" key="1">
    <citation type="journal article" date="2014" name="Int. J. Syst. Evol. Microbiol.">
        <title>Complete genome sequence of Corynebacterium casei LMG S-19264T (=DSM 44701T), isolated from a smear-ripened cheese.</title>
        <authorList>
            <consortium name="US DOE Joint Genome Institute (JGI-PGF)"/>
            <person name="Walter F."/>
            <person name="Albersmeier A."/>
            <person name="Kalinowski J."/>
            <person name="Ruckert C."/>
        </authorList>
    </citation>
    <scope>NUCLEOTIDE SEQUENCE</scope>
    <source>
        <strain evidence="2">KCTC 42731</strain>
    </source>
</reference>
<evidence type="ECO:0000313" key="2">
    <source>
        <dbReference type="EMBL" id="GHF99937.1"/>
    </source>
</evidence>
<accession>A0A919BMT3</accession>
<dbReference type="Pfam" id="PF05960">
    <property type="entry name" value="DUF885"/>
    <property type="match status" value="1"/>
</dbReference>
<dbReference type="RefSeq" id="WP_189772364.1">
    <property type="nucleotide sequence ID" value="NZ_BNCK01000007.1"/>
</dbReference>
<evidence type="ECO:0000313" key="3">
    <source>
        <dbReference type="Proteomes" id="UP000623842"/>
    </source>
</evidence>
<feature type="signal peptide" evidence="1">
    <location>
        <begin position="1"/>
        <end position="23"/>
    </location>
</feature>
<keyword evidence="1" id="KW-0732">Signal</keyword>
<keyword evidence="3" id="KW-1185">Reference proteome</keyword>